<evidence type="ECO:0000313" key="2">
    <source>
        <dbReference type="EMBL" id="USQ76419.1"/>
    </source>
</evidence>
<gene>
    <name evidence="2" type="ORF">NF557_00355</name>
</gene>
<reference evidence="2" key="1">
    <citation type="submission" date="2022-06" db="EMBL/GenBank/DDBJ databases">
        <title>Ornithinimicrobium JY.X270.</title>
        <authorList>
            <person name="Huang Y."/>
        </authorList>
    </citation>
    <scope>NUCLEOTIDE SEQUENCE</scope>
    <source>
        <strain evidence="2">JY.X270</strain>
    </source>
</reference>
<dbReference type="Proteomes" id="UP001056535">
    <property type="component" value="Chromosome"/>
</dbReference>
<dbReference type="RefSeq" id="WP_252621114.1">
    <property type="nucleotide sequence ID" value="NZ_CP099490.1"/>
</dbReference>
<organism evidence="2 3">
    <name type="scientific">Ornithinimicrobium cryptoxanthini</name>
    <dbReference type="NCBI Taxonomy" id="2934161"/>
    <lineage>
        <taxon>Bacteria</taxon>
        <taxon>Bacillati</taxon>
        <taxon>Actinomycetota</taxon>
        <taxon>Actinomycetes</taxon>
        <taxon>Micrococcales</taxon>
        <taxon>Ornithinimicrobiaceae</taxon>
        <taxon>Ornithinimicrobium</taxon>
    </lineage>
</organism>
<feature type="chain" id="PRO_5045543169" evidence="1">
    <location>
        <begin position="34"/>
        <end position="65"/>
    </location>
</feature>
<evidence type="ECO:0000313" key="3">
    <source>
        <dbReference type="Proteomes" id="UP001056535"/>
    </source>
</evidence>
<keyword evidence="3" id="KW-1185">Reference proteome</keyword>
<accession>A0ABY4YI36</accession>
<sequence>MSQSTNAGGVGRRILPAALALVVGLGAAGAATAAVVNSFSPADSQARSTGLTDLKPAEEILGYGD</sequence>
<feature type="signal peptide" evidence="1">
    <location>
        <begin position="1"/>
        <end position="33"/>
    </location>
</feature>
<name>A0ABY4YI36_9MICO</name>
<dbReference type="EMBL" id="CP099490">
    <property type="protein sequence ID" value="USQ76419.1"/>
    <property type="molecule type" value="Genomic_DNA"/>
</dbReference>
<proteinExistence type="predicted"/>
<evidence type="ECO:0000256" key="1">
    <source>
        <dbReference type="SAM" id="SignalP"/>
    </source>
</evidence>
<keyword evidence="1" id="KW-0732">Signal</keyword>
<protein>
    <submittedName>
        <fullName evidence="2">Uncharacterized protein</fullName>
    </submittedName>
</protein>